<sequence length="220" mass="24481">MARSVRNTVAILLLAVVLVFALVVARQVFKADGQEPLPAPELSEFNAFVYDRGRPIAEFELLNEQGEVTTQEALKGHWTFAFVGYTFCPDVCPATLSNLRRASALIPAELPQPSYLLISADPERDSPERLREYLTFFGEGFQGLTGDLDTLRALAKNLNAVFIHRQDGDLQLVDHSAHLALINPDGELAAVIQPPHTPQAVAEAYGRIYQWARENRERAR</sequence>
<gene>
    <name evidence="6" type="ORF">SAMN04487960_10492</name>
    <name evidence="7" type="ORF">SAMN04487960_110191</name>
</gene>
<dbReference type="EMBL" id="FNNE01000010">
    <property type="protein sequence ID" value="SDX54099.1"/>
    <property type="molecule type" value="Genomic_DNA"/>
</dbReference>
<evidence type="ECO:0000256" key="3">
    <source>
        <dbReference type="PIRSR" id="PIRSR603782-1"/>
    </source>
</evidence>
<organism evidence="6 8">
    <name type="scientific">Marinobacter mobilis</name>
    <dbReference type="NCBI Taxonomy" id="488533"/>
    <lineage>
        <taxon>Bacteria</taxon>
        <taxon>Pseudomonadati</taxon>
        <taxon>Pseudomonadota</taxon>
        <taxon>Gammaproteobacteria</taxon>
        <taxon>Pseudomonadales</taxon>
        <taxon>Marinobacteraceae</taxon>
        <taxon>Marinobacter</taxon>
    </lineage>
</organism>
<feature type="binding site" evidence="3">
    <location>
        <position position="175"/>
    </location>
    <ligand>
        <name>Cu cation</name>
        <dbReference type="ChEBI" id="CHEBI:23378"/>
    </ligand>
</feature>
<protein>
    <submittedName>
        <fullName evidence="6">Protein SCO1/2</fullName>
    </submittedName>
</protein>
<dbReference type="InterPro" id="IPR003782">
    <property type="entry name" value="SCO1/SenC"/>
</dbReference>
<keyword evidence="2 3" id="KW-0186">Copper</keyword>
<evidence type="ECO:0000259" key="5">
    <source>
        <dbReference type="PROSITE" id="PS51352"/>
    </source>
</evidence>
<reference evidence="6 8" key="1">
    <citation type="submission" date="2016-10" db="EMBL/GenBank/DDBJ databases">
        <authorList>
            <person name="de Groot N.N."/>
        </authorList>
    </citation>
    <scope>NUCLEOTIDE SEQUENCE [LARGE SCALE GENOMIC DNA]</scope>
    <source>
        <strain evidence="6 8">CGMCC 1.7059</strain>
    </source>
</reference>
<evidence type="ECO:0000313" key="6">
    <source>
        <dbReference type="EMBL" id="SDW77193.1"/>
    </source>
</evidence>
<evidence type="ECO:0000313" key="8">
    <source>
        <dbReference type="Proteomes" id="UP000199675"/>
    </source>
</evidence>
<dbReference type="AlphaFoldDB" id="A0A1H2W952"/>
<keyword evidence="4" id="KW-1015">Disulfide bond</keyword>
<comment type="similarity">
    <text evidence="1">Belongs to the SCO1/2 family.</text>
</comment>
<dbReference type="STRING" id="488533.SAMN04487960_10492"/>
<keyword evidence="8" id="KW-1185">Reference proteome</keyword>
<dbReference type="RefSeq" id="WP_091812342.1">
    <property type="nucleotide sequence ID" value="NZ_FNNE01000004.1"/>
</dbReference>
<dbReference type="GO" id="GO:0046872">
    <property type="term" value="F:metal ion binding"/>
    <property type="evidence" value="ECO:0007669"/>
    <property type="project" value="UniProtKB-KW"/>
</dbReference>
<proteinExistence type="inferred from homology"/>
<feature type="disulfide bond" description="Redox-active" evidence="4">
    <location>
        <begin position="88"/>
        <end position="92"/>
    </location>
</feature>
<name>A0A1H2W952_9GAMM</name>
<evidence type="ECO:0000256" key="4">
    <source>
        <dbReference type="PIRSR" id="PIRSR603782-2"/>
    </source>
</evidence>
<keyword evidence="3" id="KW-0479">Metal-binding</keyword>
<dbReference type="Gene3D" id="3.40.30.10">
    <property type="entry name" value="Glutaredoxin"/>
    <property type="match status" value="1"/>
</dbReference>
<dbReference type="PROSITE" id="PS51352">
    <property type="entry name" value="THIOREDOXIN_2"/>
    <property type="match status" value="1"/>
</dbReference>
<feature type="binding site" evidence="3">
    <location>
        <position position="92"/>
    </location>
    <ligand>
        <name>Cu cation</name>
        <dbReference type="ChEBI" id="CHEBI:23378"/>
    </ligand>
</feature>
<dbReference type="CDD" id="cd02968">
    <property type="entry name" value="SCO"/>
    <property type="match status" value="1"/>
</dbReference>
<dbReference type="PANTHER" id="PTHR12151:SF25">
    <property type="entry name" value="LINALOOL DEHYDRATASE_ISOMERASE DOMAIN-CONTAINING PROTEIN"/>
    <property type="match status" value="1"/>
</dbReference>
<accession>A0A1H2W952</accession>
<evidence type="ECO:0000256" key="2">
    <source>
        <dbReference type="ARBA" id="ARBA00023008"/>
    </source>
</evidence>
<evidence type="ECO:0000313" key="7">
    <source>
        <dbReference type="EMBL" id="SDX54099.1"/>
    </source>
</evidence>
<dbReference type="Pfam" id="PF02630">
    <property type="entry name" value="SCO1-SenC"/>
    <property type="match status" value="1"/>
</dbReference>
<dbReference type="InterPro" id="IPR036249">
    <property type="entry name" value="Thioredoxin-like_sf"/>
</dbReference>
<dbReference type="Proteomes" id="UP000199675">
    <property type="component" value="Unassembled WGS sequence"/>
</dbReference>
<dbReference type="EMBL" id="FNNE01000004">
    <property type="protein sequence ID" value="SDW77193.1"/>
    <property type="molecule type" value="Genomic_DNA"/>
</dbReference>
<evidence type="ECO:0000256" key="1">
    <source>
        <dbReference type="ARBA" id="ARBA00010996"/>
    </source>
</evidence>
<dbReference type="OrthoDB" id="9790194at2"/>
<dbReference type="PANTHER" id="PTHR12151">
    <property type="entry name" value="ELECTRON TRANSPORT PROTIN SCO1/SENC FAMILY MEMBER"/>
    <property type="match status" value="1"/>
</dbReference>
<feature type="domain" description="Thioredoxin" evidence="5">
    <location>
        <begin position="50"/>
        <end position="214"/>
    </location>
</feature>
<feature type="binding site" evidence="3">
    <location>
        <position position="88"/>
    </location>
    <ligand>
        <name>Cu cation</name>
        <dbReference type="ChEBI" id="CHEBI:23378"/>
    </ligand>
</feature>
<dbReference type="InterPro" id="IPR013766">
    <property type="entry name" value="Thioredoxin_domain"/>
</dbReference>
<dbReference type="SUPFAM" id="SSF52833">
    <property type="entry name" value="Thioredoxin-like"/>
    <property type="match status" value="1"/>
</dbReference>